<dbReference type="RefSeq" id="WP_316666980.1">
    <property type="nucleotide sequence ID" value="NZ_CATZBU010000008.1"/>
</dbReference>
<feature type="chain" id="PRO_5047160066" evidence="2">
    <location>
        <begin position="27"/>
        <end position="165"/>
    </location>
</feature>
<name>A0ABN9J5H3_9RALS</name>
<organism evidence="3 4">
    <name type="scientific">Ralstonia psammae</name>
    <dbReference type="NCBI Taxonomy" id="3058598"/>
    <lineage>
        <taxon>Bacteria</taxon>
        <taxon>Pseudomonadati</taxon>
        <taxon>Pseudomonadota</taxon>
        <taxon>Betaproteobacteria</taxon>
        <taxon>Burkholderiales</taxon>
        <taxon>Burkholderiaceae</taxon>
        <taxon>Ralstonia</taxon>
    </lineage>
</organism>
<dbReference type="Proteomes" id="UP001189813">
    <property type="component" value="Unassembled WGS sequence"/>
</dbReference>
<accession>A0ABN9J5H3</accession>
<proteinExistence type="predicted"/>
<gene>
    <name evidence="3" type="ORF">LMG19083_03419</name>
</gene>
<comment type="caution">
    <text evidence="3">The sequence shown here is derived from an EMBL/GenBank/DDBJ whole genome shotgun (WGS) entry which is preliminary data.</text>
</comment>
<keyword evidence="4" id="KW-1185">Reference proteome</keyword>
<dbReference type="EMBL" id="CATZBU010000008">
    <property type="protein sequence ID" value="CAJ0800272.1"/>
    <property type="molecule type" value="Genomic_DNA"/>
</dbReference>
<protein>
    <submittedName>
        <fullName evidence="3">Uncharacterized protein</fullName>
    </submittedName>
</protein>
<evidence type="ECO:0000256" key="1">
    <source>
        <dbReference type="SAM" id="MobiDB-lite"/>
    </source>
</evidence>
<keyword evidence="2" id="KW-0732">Signal</keyword>
<reference evidence="3 4" key="1">
    <citation type="submission" date="2023-07" db="EMBL/GenBank/DDBJ databases">
        <authorList>
            <person name="Peeters C."/>
        </authorList>
    </citation>
    <scope>NUCLEOTIDE SEQUENCE [LARGE SCALE GENOMIC DNA]</scope>
    <source>
        <strain evidence="3 4">LMG 19083</strain>
    </source>
</reference>
<feature type="signal peptide" evidence="2">
    <location>
        <begin position="1"/>
        <end position="26"/>
    </location>
</feature>
<evidence type="ECO:0000313" key="4">
    <source>
        <dbReference type="Proteomes" id="UP001189813"/>
    </source>
</evidence>
<evidence type="ECO:0000256" key="2">
    <source>
        <dbReference type="SAM" id="SignalP"/>
    </source>
</evidence>
<evidence type="ECO:0000313" key="3">
    <source>
        <dbReference type="EMBL" id="CAJ0800272.1"/>
    </source>
</evidence>
<feature type="compositionally biased region" description="Basic and acidic residues" evidence="1">
    <location>
        <begin position="33"/>
        <end position="44"/>
    </location>
</feature>
<sequence length="165" mass="17978">MANNRRTLIASASTALLLAWSSLVLAAGPSTNAERDNDRTEKKAPPPAATAVPQSNADFDAQIAHLRALRERMARANTPEERQALMNERMRVMQDMMTGIRQMGGMKPTRRNGQANQMALCRGMTERHTAMMEEMMQMLMDGQGMGMGPGMGSGMGSGMGGMMRK</sequence>
<feature type="region of interest" description="Disordered" evidence="1">
    <location>
        <begin position="30"/>
        <end position="53"/>
    </location>
</feature>